<dbReference type="InterPro" id="IPR015421">
    <property type="entry name" value="PyrdxlP-dep_Trfase_major"/>
</dbReference>
<dbReference type="Gene3D" id="3.90.1150.60">
    <property type="entry name" value="Methioning gamme-lyase, C-terminal domain"/>
    <property type="match status" value="1"/>
</dbReference>
<dbReference type="PANTHER" id="PTHR46658">
    <property type="entry name" value="CYS OR MET METABOLISM PYRIDOXAL-PHOSPHATE-DEPENDENT ENZYME"/>
    <property type="match status" value="1"/>
</dbReference>
<organism evidence="1 2">
    <name type="scientific">Sarcina ventriculi</name>
    <name type="common">Clostridium ventriculi</name>
    <dbReference type="NCBI Taxonomy" id="1267"/>
    <lineage>
        <taxon>Bacteria</taxon>
        <taxon>Bacillati</taxon>
        <taxon>Bacillota</taxon>
        <taxon>Clostridia</taxon>
        <taxon>Eubacteriales</taxon>
        <taxon>Clostridiaceae</taxon>
        <taxon>Sarcina</taxon>
    </lineage>
</organism>
<reference evidence="1 2" key="1">
    <citation type="submission" date="2015-09" db="EMBL/GenBank/DDBJ databases">
        <authorList>
            <consortium name="Pathogen Informatics"/>
            <person name="Wu L."/>
            <person name="Ma J."/>
        </authorList>
    </citation>
    <scope>NUCLEOTIDE SEQUENCE [LARGE SCALE GENOMIC DNA]</scope>
    <source>
        <strain evidence="1 2">2789STDY5834858</strain>
    </source>
</reference>
<dbReference type="SUPFAM" id="SSF53383">
    <property type="entry name" value="PLP-dependent transferases"/>
    <property type="match status" value="1"/>
</dbReference>
<evidence type="ECO:0000313" key="1">
    <source>
        <dbReference type="EMBL" id="CUN60213.1"/>
    </source>
</evidence>
<proteinExistence type="predicted"/>
<dbReference type="Pfam" id="PF06838">
    <property type="entry name" value="Met_gamma_lyase"/>
    <property type="match status" value="1"/>
</dbReference>
<dbReference type="EMBL" id="CYZR01000002">
    <property type="protein sequence ID" value="CUN60213.1"/>
    <property type="molecule type" value="Genomic_DNA"/>
</dbReference>
<comment type="caution">
    <text evidence="1">The sequence shown here is derived from an EMBL/GenBank/DDBJ whole genome shotgun (WGS) entry which is preliminary data.</text>
</comment>
<gene>
    <name evidence="1" type="ORF">ERS852473_00597</name>
</gene>
<sequence length="448" mass="49994">MPNFFAYDNIRIIKLLGGLEKNMLKETVELLKKTYRFSDETLNIYEKAIKDVEEEFKMYDKIREFNQLKILRAFQEERISDSHFTNSSGYGYGDIGRDSLDLVYAKVFNCEKALVRPHFVNGTHAIGAALMGNLRPNDTMLTITGTPYDTLHNIIGINCDESIGSLREYGVNYKQVDLLNGKIDIEKVKEILKEDKSIKLVHMQRSTGYGWRNSFLVDELGEAIKEVKSIRDDVIVFVDNCYGELIDTKEPTDVGADLMAGSLIKNIGGGIAPTGGYIVGKAKYVDQASYRLTIPGIGGECGSTFGVMRQMFQGLFLAPHIAIEAVKGAVFCARVMELSGFEVLPKYNEKRSDIIQAIKFNDEEKLIKFCKGIQKASPIDSFVECEPWDMPGYNDKVIMAAGAFIQGSSIELSADAPIRPPYIAYLQGGLTFDHAKIGVLVALNNIYK</sequence>
<dbReference type="InterPro" id="IPR009651">
    <property type="entry name" value="Met_g_lyase_put"/>
</dbReference>
<dbReference type="Gene3D" id="3.40.640.10">
    <property type="entry name" value="Type I PLP-dependent aspartate aminotransferase-like (Major domain)"/>
    <property type="match status" value="1"/>
</dbReference>
<keyword evidence="2" id="KW-1185">Reference proteome</keyword>
<name>A0ABP2AS37_SARVE</name>
<protein>
    <submittedName>
        <fullName evidence="1">Methionine gamma-lyase</fullName>
    </submittedName>
</protein>
<dbReference type="InterPro" id="IPR015424">
    <property type="entry name" value="PyrdxlP-dep_Trfase"/>
</dbReference>
<dbReference type="Proteomes" id="UP000095488">
    <property type="component" value="Unassembled WGS sequence"/>
</dbReference>
<evidence type="ECO:0000313" key="2">
    <source>
        <dbReference type="Proteomes" id="UP000095488"/>
    </source>
</evidence>
<accession>A0ABP2AS37</accession>
<dbReference type="PANTHER" id="PTHR46658:SF1">
    <property type="entry name" value="CYS OR MET METABOLISM PYRIDOXAL-PHOSPHATE-DEPENDENT ENZYME"/>
    <property type="match status" value="1"/>
</dbReference>